<reference evidence="4 5" key="1">
    <citation type="submission" date="2020-04" db="EMBL/GenBank/DDBJ databases">
        <title>A novel species of genus Lactobacillus that was isolated from fermented food Zha-chili.</title>
        <authorList>
            <person name="Zhang Z."/>
        </authorList>
    </citation>
    <scope>NUCLEOTIDE SEQUENCE [LARGE SCALE GENOMIC DNA]</scope>
    <source>
        <strain evidence="5">HBUAS51383</strain>
    </source>
</reference>
<dbReference type="RefSeq" id="WP_168924922.1">
    <property type="nucleotide sequence ID" value="NZ_JAAXLJ010000006.1"/>
</dbReference>
<evidence type="ECO:0000256" key="2">
    <source>
        <dbReference type="ARBA" id="ARBA00022679"/>
    </source>
</evidence>
<accession>A0ABX1KWK2</accession>
<dbReference type="Pfam" id="PF00535">
    <property type="entry name" value="Glycos_transf_2"/>
    <property type="match status" value="1"/>
</dbReference>
<dbReference type="CDD" id="cd00761">
    <property type="entry name" value="Glyco_tranf_GTA_type"/>
    <property type="match status" value="1"/>
</dbReference>
<keyword evidence="2" id="KW-0808">Transferase</keyword>
<evidence type="ECO:0000259" key="3">
    <source>
        <dbReference type="Pfam" id="PF00535"/>
    </source>
</evidence>
<dbReference type="SUPFAM" id="SSF53448">
    <property type="entry name" value="Nucleotide-diphospho-sugar transferases"/>
    <property type="match status" value="1"/>
</dbReference>
<evidence type="ECO:0000313" key="4">
    <source>
        <dbReference type="EMBL" id="NLR18313.1"/>
    </source>
</evidence>
<organism evidence="4 5">
    <name type="scientific">Secundilactobacillus angelensis</name>
    <dbReference type="NCBI Taxonomy" id="2722706"/>
    <lineage>
        <taxon>Bacteria</taxon>
        <taxon>Bacillati</taxon>
        <taxon>Bacillota</taxon>
        <taxon>Bacilli</taxon>
        <taxon>Lactobacillales</taxon>
        <taxon>Lactobacillaceae</taxon>
        <taxon>Secundilactobacillus</taxon>
    </lineage>
</organism>
<dbReference type="EMBL" id="JAAXLJ010000006">
    <property type="protein sequence ID" value="NLR18313.1"/>
    <property type="molecule type" value="Genomic_DNA"/>
</dbReference>
<keyword evidence="1" id="KW-0328">Glycosyltransferase</keyword>
<evidence type="ECO:0000256" key="1">
    <source>
        <dbReference type="ARBA" id="ARBA00022676"/>
    </source>
</evidence>
<dbReference type="Proteomes" id="UP000763447">
    <property type="component" value="Unassembled WGS sequence"/>
</dbReference>
<sequence>MILSFIIPTYNVENYIIRCLDSIVSQRTHDIEIIVVDDFSVDNTVEKVRFYSSIHKNVKLIEMNENVGVSEARNRAIQEAQGDFIYFVDGDDYLAQDALEEFKDPLQLEKKKIDLIVTDCDIVDEQGTKLKKDVVGLQDHSFPNGVYSNNKALEFLFCGEIFHLPFLNIVRRKVLIDNSIQFPAGRKFSEDMATTYKEIFYSQNVLILPIRKYKYVQRKSSVTNSNNGQYSFDYLNTIEEIKKFIGRNAPELMTAANYYTFIRLIRAYTIQCKLDSYHKNKRLMKKIKAMIQQQSKSINFFKLGKKDRIKIVFLKMGVLHFLYKIGCI</sequence>
<dbReference type="Gene3D" id="3.90.550.10">
    <property type="entry name" value="Spore Coat Polysaccharide Biosynthesis Protein SpsA, Chain A"/>
    <property type="match status" value="1"/>
</dbReference>
<feature type="domain" description="Glycosyltransferase 2-like" evidence="3">
    <location>
        <begin position="4"/>
        <end position="131"/>
    </location>
</feature>
<dbReference type="InterPro" id="IPR029044">
    <property type="entry name" value="Nucleotide-diphossugar_trans"/>
</dbReference>
<name>A0ABX1KWK2_9LACO</name>
<gene>
    <name evidence="4" type="ORF">HC026_05155</name>
</gene>
<evidence type="ECO:0000313" key="5">
    <source>
        <dbReference type="Proteomes" id="UP000763447"/>
    </source>
</evidence>
<comment type="caution">
    <text evidence="4">The sequence shown here is derived from an EMBL/GenBank/DDBJ whole genome shotgun (WGS) entry which is preliminary data.</text>
</comment>
<proteinExistence type="predicted"/>
<dbReference type="InterPro" id="IPR001173">
    <property type="entry name" value="Glyco_trans_2-like"/>
</dbReference>
<dbReference type="PANTHER" id="PTHR22916">
    <property type="entry name" value="GLYCOSYLTRANSFERASE"/>
    <property type="match status" value="1"/>
</dbReference>
<protein>
    <submittedName>
        <fullName evidence="4">Glycosyltransferase family 2 protein</fullName>
    </submittedName>
</protein>
<keyword evidence="5" id="KW-1185">Reference proteome</keyword>
<dbReference type="PANTHER" id="PTHR22916:SF51">
    <property type="entry name" value="GLYCOSYLTRANSFERASE EPSH-RELATED"/>
    <property type="match status" value="1"/>
</dbReference>